<dbReference type="RefSeq" id="WP_103685004.1">
    <property type="nucleotide sequence ID" value="NZ_PQGG01000031.1"/>
</dbReference>
<evidence type="ECO:0000313" key="3">
    <source>
        <dbReference type="EMBL" id="RNL66393.1"/>
    </source>
</evidence>
<organism evidence="2 4">
    <name type="scientific">Zhongshania marina</name>
    <dbReference type="NCBI Taxonomy" id="2304603"/>
    <lineage>
        <taxon>Bacteria</taxon>
        <taxon>Pseudomonadati</taxon>
        <taxon>Pseudomonadota</taxon>
        <taxon>Gammaproteobacteria</taxon>
        <taxon>Cellvibrionales</taxon>
        <taxon>Spongiibacteraceae</taxon>
        <taxon>Zhongshania</taxon>
    </lineage>
</organism>
<evidence type="ECO:0000313" key="2">
    <source>
        <dbReference type="EMBL" id="POP52021.1"/>
    </source>
</evidence>
<sequence>MKKATYLLGSLLLCLISTSVFAECAARAVYRAPEIPDLKDTSFEQAVQLEAEVKFYIQDADQRLQECGRKASPFAHNVAIGRMERVARAYNEIAEFYNRATVASNNVASN</sequence>
<dbReference type="AlphaFoldDB" id="A0A2S4HE91"/>
<accession>A0A2S4HE91</accession>
<feature type="chain" id="PRO_5015684144" description="DUF4398 domain-containing protein" evidence="1">
    <location>
        <begin position="23"/>
        <end position="110"/>
    </location>
</feature>
<reference evidence="3 5" key="2">
    <citation type="submission" date="2018-10" db="EMBL/GenBank/DDBJ databases">
        <title>Draft genome sequence of Zhongshania sp. DSW25-10.</title>
        <authorList>
            <person name="Oh J."/>
        </authorList>
    </citation>
    <scope>NUCLEOTIDE SEQUENCE [LARGE SCALE GENOMIC DNA]</scope>
    <source>
        <strain evidence="3 5">DSW25-10</strain>
    </source>
</reference>
<gene>
    <name evidence="2" type="ORF">C0068_13515</name>
    <name evidence="3" type="ORF">D0911_04965</name>
</gene>
<dbReference type="Proteomes" id="UP000237222">
    <property type="component" value="Unassembled WGS sequence"/>
</dbReference>
<dbReference type="EMBL" id="PQGG01000031">
    <property type="protein sequence ID" value="POP52021.1"/>
    <property type="molecule type" value="Genomic_DNA"/>
</dbReference>
<protein>
    <recommendedName>
        <fullName evidence="6">DUF4398 domain-containing protein</fullName>
    </recommendedName>
</protein>
<evidence type="ECO:0008006" key="6">
    <source>
        <dbReference type="Google" id="ProtNLM"/>
    </source>
</evidence>
<evidence type="ECO:0000313" key="4">
    <source>
        <dbReference type="Proteomes" id="UP000237222"/>
    </source>
</evidence>
<evidence type="ECO:0000313" key="5">
    <source>
        <dbReference type="Proteomes" id="UP000274695"/>
    </source>
</evidence>
<feature type="signal peptide" evidence="1">
    <location>
        <begin position="1"/>
        <end position="22"/>
    </location>
</feature>
<dbReference type="Proteomes" id="UP000274695">
    <property type="component" value="Unassembled WGS sequence"/>
</dbReference>
<comment type="caution">
    <text evidence="2">The sequence shown here is derived from an EMBL/GenBank/DDBJ whole genome shotgun (WGS) entry which is preliminary data.</text>
</comment>
<dbReference type="EMBL" id="RHGB01000004">
    <property type="protein sequence ID" value="RNL66393.1"/>
    <property type="molecule type" value="Genomic_DNA"/>
</dbReference>
<proteinExistence type="predicted"/>
<keyword evidence="5" id="KW-1185">Reference proteome</keyword>
<name>A0A2S4HE91_9GAMM</name>
<reference evidence="2" key="1">
    <citation type="submission" date="2018-01" db="EMBL/GenBank/DDBJ databases">
        <authorList>
            <person name="Yu X.-D."/>
        </authorList>
    </citation>
    <scope>NUCLEOTIDE SEQUENCE</scope>
    <source>
        <strain evidence="2">ZX-21</strain>
    </source>
</reference>
<dbReference type="OrthoDB" id="5740874at2"/>
<keyword evidence="1" id="KW-0732">Signal</keyword>
<evidence type="ECO:0000256" key="1">
    <source>
        <dbReference type="SAM" id="SignalP"/>
    </source>
</evidence>